<dbReference type="GO" id="GO:0006508">
    <property type="term" value="P:proteolysis"/>
    <property type="evidence" value="ECO:0007669"/>
    <property type="project" value="UniProtKB-KW"/>
</dbReference>
<keyword evidence="5" id="KW-0720">Serine protease</keyword>
<dbReference type="PROSITE" id="PS51892">
    <property type="entry name" value="SUBTILASE"/>
    <property type="match status" value="1"/>
</dbReference>
<keyword evidence="7" id="KW-0812">Transmembrane</keyword>
<dbReference type="Pfam" id="PF00082">
    <property type="entry name" value="Peptidase_S8"/>
    <property type="match status" value="1"/>
</dbReference>
<evidence type="ECO:0000256" key="3">
    <source>
        <dbReference type="ARBA" id="ARBA00022729"/>
    </source>
</evidence>
<dbReference type="InterPro" id="IPR000209">
    <property type="entry name" value="Peptidase_S8/S53_dom"/>
</dbReference>
<keyword evidence="2" id="KW-0645">Protease</keyword>
<feature type="domain" description="Peptidase S8/S53" evidence="8">
    <location>
        <begin position="8"/>
        <end position="72"/>
    </location>
</feature>
<keyword evidence="7" id="KW-1133">Transmembrane helix</keyword>
<dbReference type="SUPFAM" id="SSF52743">
    <property type="entry name" value="Subtilisin-like"/>
    <property type="match status" value="1"/>
</dbReference>
<evidence type="ECO:0000256" key="1">
    <source>
        <dbReference type="ARBA" id="ARBA00011073"/>
    </source>
</evidence>
<evidence type="ECO:0000259" key="8">
    <source>
        <dbReference type="Pfam" id="PF00082"/>
    </source>
</evidence>
<dbReference type="Proteomes" id="UP001206925">
    <property type="component" value="Unassembled WGS sequence"/>
</dbReference>
<evidence type="ECO:0000256" key="4">
    <source>
        <dbReference type="ARBA" id="ARBA00022801"/>
    </source>
</evidence>
<reference evidence="9" key="1">
    <citation type="submission" date="2022-06" db="EMBL/GenBank/DDBJ databases">
        <title>Uncovering the hologenomic basis of an extraordinary plant invasion.</title>
        <authorList>
            <person name="Bieker V.C."/>
            <person name="Martin M.D."/>
            <person name="Gilbert T."/>
            <person name="Hodgins K."/>
            <person name="Battlay P."/>
            <person name="Petersen B."/>
            <person name="Wilson J."/>
        </authorList>
    </citation>
    <scope>NUCLEOTIDE SEQUENCE</scope>
    <source>
        <strain evidence="9">AA19_3_7</strain>
        <tissue evidence="9">Leaf</tissue>
    </source>
</reference>
<comment type="caution">
    <text evidence="6">Lacks conserved residue(s) required for the propagation of feature annotation.</text>
</comment>
<feature type="transmembrane region" description="Helical" evidence="7">
    <location>
        <begin position="113"/>
        <end position="135"/>
    </location>
</feature>
<proteinExistence type="inferred from homology"/>
<keyword evidence="7" id="KW-0472">Membrane</keyword>
<feature type="transmembrane region" description="Helical" evidence="7">
    <location>
        <begin position="141"/>
        <end position="160"/>
    </location>
</feature>
<dbReference type="InterPro" id="IPR036852">
    <property type="entry name" value="Peptidase_S8/S53_dom_sf"/>
</dbReference>
<comment type="similarity">
    <text evidence="1 6">Belongs to the peptidase S8 family.</text>
</comment>
<dbReference type="EMBL" id="JAMZMK010011030">
    <property type="protein sequence ID" value="KAI7729244.1"/>
    <property type="molecule type" value="Genomic_DNA"/>
</dbReference>
<dbReference type="PROSITE" id="PS00138">
    <property type="entry name" value="SUBTILASE_SER"/>
    <property type="match status" value="1"/>
</dbReference>
<keyword evidence="3" id="KW-0732">Signal</keyword>
<dbReference type="GO" id="GO:0004252">
    <property type="term" value="F:serine-type endopeptidase activity"/>
    <property type="evidence" value="ECO:0007669"/>
    <property type="project" value="InterPro"/>
</dbReference>
<sequence>MLMISIRNQTIKPDIVVPGSLIWASRSPNGTDEANYEGENFAMISGTSMATPHITGIATLIKQKHPHWSPVKRGELRLSRHFENEGTDRVAWDRNPVLFNPAMDIFNKHSKGVVLIIYVFFPAAADCSFATATQLLRTDAAVRRCCCLGLVLLWWLLITIS</sequence>
<evidence type="ECO:0000256" key="2">
    <source>
        <dbReference type="ARBA" id="ARBA00022670"/>
    </source>
</evidence>
<evidence type="ECO:0000256" key="6">
    <source>
        <dbReference type="PROSITE-ProRule" id="PRU01240"/>
    </source>
</evidence>
<dbReference type="PANTHER" id="PTHR10795">
    <property type="entry name" value="PROPROTEIN CONVERTASE SUBTILISIN/KEXIN"/>
    <property type="match status" value="1"/>
</dbReference>
<keyword evidence="4" id="KW-0378">Hydrolase</keyword>
<evidence type="ECO:0000256" key="5">
    <source>
        <dbReference type="ARBA" id="ARBA00022825"/>
    </source>
</evidence>
<evidence type="ECO:0000313" key="10">
    <source>
        <dbReference type="Proteomes" id="UP001206925"/>
    </source>
</evidence>
<gene>
    <name evidence="9" type="ORF">M8C21_026457</name>
</gene>
<dbReference type="InterPro" id="IPR045051">
    <property type="entry name" value="SBT"/>
</dbReference>
<protein>
    <recommendedName>
        <fullName evidence="8">Peptidase S8/S53 domain-containing protein</fullName>
    </recommendedName>
</protein>
<dbReference type="Gene3D" id="3.40.50.200">
    <property type="entry name" value="Peptidase S8/S53 domain"/>
    <property type="match status" value="1"/>
</dbReference>
<organism evidence="9 10">
    <name type="scientific">Ambrosia artemisiifolia</name>
    <name type="common">Common ragweed</name>
    <dbReference type="NCBI Taxonomy" id="4212"/>
    <lineage>
        <taxon>Eukaryota</taxon>
        <taxon>Viridiplantae</taxon>
        <taxon>Streptophyta</taxon>
        <taxon>Embryophyta</taxon>
        <taxon>Tracheophyta</taxon>
        <taxon>Spermatophyta</taxon>
        <taxon>Magnoliopsida</taxon>
        <taxon>eudicotyledons</taxon>
        <taxon>Gunneridae</taxon>
        <taxon>Pentapetalae</taxon>
        <taxon>asterids</taxon>
        <taxon>campanulids</taxon>
        <taxon>Asterales</taxon>
        <taxon>Asteraceae</taxon>
        <taxon>Asteroideae</taxon>
        <taxon>Heliantheae alliance</taxon>
        <taxon>Heliantheae</taxon>
        <taxon>Ambrosia</taxon>
    </lineage>
</organism>
<keyword evidence="10" id="KW-1185">Reference proteome</keyword>
<evidence type="ECO:0000256" key="7">
    <source>
        <dbReference type="SAM" id="Phobius"/>
    </source>
</evidence>
<dbReference type="AlphaFoldDB" id="A0AAD5BVS9"/>
<evidence type="ECO:0000313" key="9">
    <source>
        <dbReference type="EMBL" id="KAI7729244.1"/>
    </source>
</evidence>
<comment type="caution">
    <text evidence="9">The sequence shown here is derived from an EMBL/GenBank/DDBJ whole genome shotgun (WGS) entry which is preliminary data.</text>
</comment>
<dbReference type="InterPro" id="IPR023828">
    <property type="entry name" value="Peptidase_S8_Ser-AS"/>
</dbReference>
<accession>A0AAD5BVS9</accession>
<name>A0AAD5BVS9_AMBAR</name>